<reference evidence="1 2" key="1">
    <citation type="submission" date="2015-11" db="EMBL/GenBank/DDBJ databases">
        <title>Genomic analysis of 38 Legionella species identifies large and diverse effector repertoires.</title>
        <authorList>
            <person name="Burstein D."/>
            <person name="Amaro F."/>
            <person name="Zusman T."/>
            <person name="Lifshitz Z."/>
            <person name="Cohen O."/>
            <person name="Gilbert J.A."/>
            <person name="Pupko T."/>
            <person name="Shuman H.A."/>
            <person name="Segal G."/>
        </authorList>
    </citation>
    <scope>NUCLEOTIDE SEQUENCE [LARGE SCALE GENOMIC DNA]</scope>
    <source>
        <strain evidence="1 2">WO-44C</strain>
    </source>
</reference>
<proteinExistence type="predicted"/>
<name>A0A0W0U1F0_9GAMM</name>
<protein>
    <recommendedName>
        <fullName evidence="3">Capsule polysaccharide biosynthesis protein</fullName>
    </recommendedName>
</protein>
<keyword evidence="2" id="KW-1185">Reference proteome</keyword>
<accession>A0A0W0U1F0</accession>
<dbReference type="EMBL" id="LNYB01000031">
    <property type="protein sequence ID" value="KTD01478.1"/>
    <property type="molecule type" value="Genomic_DNA"/>
</dbReference>
<evidence type="ECO:0000313" key="1">
    <source>
        <dbReference type="EMBL" id="KTD01478.1"/>
    </source>
</evidence>
<sequence length="473" mass="54472">MTDVMFFSHHNTGSWWQYLADSLNFTKSVCLVSDLRGEGDICIVDDFYANLREKDCAQIAIQHFSPALCDDIIRRCRVLRNQQKAQALAMIGAMWLTFDALIKKEKPKLLITFIIDRYVLDVLNRVLQSYNIPFLGLTASIVPDHVMFMVRGKLIHLREPEKQEIENARKQLVNESFTPSYVNNSKKFGRLQYWRTFLYFKLRGAAFELIRHLKRDKLNLHYLEALNRLDHKPRWPDYKVLNLLHDDWEKRLAEVAPDKRVFLALQLLPEASLDYWLDDLALLNNEQVVEEICKVLGKAGYTVFVKDHPLQFGFRKREVMQKLAKLPYVVLVPYAAPATHLIKECPITVTFTGTIGFQSALAGACSIVSGAYYSDEQHFVHFHNLHDITLLPEKIAAFQKDKPQKISDAAIDSLLTNLLSASAPGDLFSFRRFDRNQPQHVEKAATLVESLNKYLPQFLVARKESKVQESCSV</sequence>
<dbReference type="Proteomes" id="UP000054698">
    <property type="component" value="Unassembled WGS sequence"/>
</dbReference>
<evidence type="ECO:0000313" key="2">
    <source>
        <dbReference type="Proteomes" id="UP000054698"/>
    </source>
</evidence>
<dbReference type="PATRIC" id="fig|453.4.peg.1163"/>
<evidence type="ECO:0008006" key="3">
    <source>
        <dbReference type="Google" id="ProtNLM"/>
    </source>
</evidence>
<gene>
    <name evidence="1" type="ORF">Lfee_1082</name>
</gene>
<organism evidence="1 2">
    <name type="scientific">Legionella feeleii</name>
    <dbReference type="NCBI Taxonomy" id="453"/>
    <lineage>
        <taxon>Bacteria</taxon>
        <taxon>Pseudomonadati</taxon>
        <taxon>Pseudomonadota</taxon>
        <taxon>Gammaproteobacteria</taxon>
        <taxon>Legionellales</taxon>
        <taxon>Legionellaceae</taxon>
        <taxon>Legionella</taxon>
    </lineage>
</organism>
<comment type="caution">
    <text evidence="1">The sequence shown here is derived from an EMBL/GenBank/DDBJ whole genome shotgun (WGS) entry which is preliminary data.</text>
</comment>
<dbReference type="AlphaFoldDB" id="A0A0W0U1F0"/>
<dbReference type="RefSeq" id="WP_058444667.1">
    <property type="nucleotide sequence ID" value="NZ_CAAAHT010000008.1"/>
</dbReference>
<dbReference type="STRING" id="453.Lfee_1082"/>
<dbReference type="OrthoDB" id="543755at2"/>